<organism evidence="2 3">
    <name type="scientific">Methanolobus zinderi</name>
    <dbReference type="NCBI Taxonomy" id="536044"/>
    <lineage>
        <taxon>Archaea</taxon>
        <taxon>Methanobacteriati</taxon>
        <taxon>Methanobacteriota</taxon>
        <taxon>Stenosarchaea group</taxon>
        <taxon>Methanomicrobia</taxon>
        <taxon>Methanosarcinales</taxon>
        <taxon>Methanosarcinaceae</taxon>
        <taxon>Methanolobus</taxon>
    </lineage>
</organism>
<gene>
    <name evidence="2" type="ORF">HWN40_06500</name>
</gene>
<reference evidence="2 3" key="1">
    <citation type="submission" date="2020-06" db="EMBL/GenBank/DDBJ databases">
        <title>Methanolobus halotolerans sp. nov., isolated from a saline lake Tus in Siberia.</title>
        <authorList>
            <person name="Shen Y."/>
            <person name="Chen S.-C."/>
            <person name="Lai M.-C."/>
            <person name="Huang H.-H."/>
            <person name="Chiu H.-H."/>
            <person name="Tang S.-L."/>
            <person name="Rogozin D.Y."/>
            <person name="Degermendzhy A.G."/>
        </authorList>
    </citation>
    <scope>NUCLEOTIDE SEQUENCE [LARGE SCALE GENOMIC DNA]</scope>
    <source>
        <strain evidence="2 3">DSM 21339</strain>
    </source>
</reference>
<dbReference type="GeneID" id="55821309"/>
<dbReference type="SUPFAM" id="SSF46785">
    <property type="entry name" value="Winged helix' DNA-binding domain"/>
    <property type="match status" value="1"/>
</dbReference>
<dbReference type="RefSeq" id="WP_176964978.1">
    <property type="nucleotide sequence ID" value="NZ_CP058215.1"/>
</dbReference>
<dbReference type="OrthoDB" id="11410at2157"/>
<evidence type="ECO:0000313" key="3">
    <source>
        <dbReference type="Proteomes" id="UP000509594"/>
    </source>
</evidence>
<proteinExistence type="predicted"/>
<evidence type="ECO:0000313" key="2">
    <source>
        <dbReference type="EMBL" id="QLC49922.1"/>
    </source>
</evidence>
<name>A0A7D5I8R1_9EURY</name>
<dbReference type="Proteomes" id="UP000509594">
    <property type="component" value="Chromosome"/>
</dbReference>
<accession>A0A7D5I8R1</accession>
<feature type="domain" description="Methanogenesis regulatory protein FilR1 middle" evidence="1">
    <location>
        <begin position="126"/>
        <end position="253"/>
    </location>
</feature>
<dbReference type="AlphaFoldDB" id="A0A7D5I8R1"/>
<evidence type="ECO:0000259" key="1">
    <source>
        <dbReference type="Pfam" id="PF08350"/>
    </source>
</evidence>
<protein>
    <submittedName>
        <fullName evidence="2">Winged helix-turn-helix domain-containing protein</fullName>
    </submittedName>
</protein>
<dbReference type="InterPro" id="IPR036390">
    <property type="entry name" value="WH_DNA-bd_sf"/>
</dbReference>
<keyword evidence="3" id="KW-1185">Reference proteome</keyword>
<sequence>MKKQMLDVIFTSEKRKNILLVLRDRPENMDTLLRLLDTKRTALLPQIRILEEHHLVTVSDGLYKLTTIGRLLVNQIFPLQTTINVFDTDIDYWGTHFIDFIPSHLMKRIDELGPCEVIKPHVTELYDINREFYDATRKSQSHYVVTTFLHPNFAELAIELINNGVALNFILAQDLWHNLLKNHNAVLSDFIQNELVNIFVYPEKMDFQFVSINEYQTMLALFKNNSEVDTKYLLCKGKDSFRWGKDIFEYYLKDSTPISEM</sequence>
<dbReference type="KEGG" id="mzi:HWN40_06500"/>
<dbReference type="PIRSF" id="PIRSF006692">
    <property type="entry name" value="TF_HTH_AF0396_prd"/>
    <property type="match status" value="1"/>
</dbReference>
<dbReference type="InterPro" id="IPR016490">
    <property type="entry name" value="Tscrpt_reg_HTH_AF0396-typ3"/>
</dbReference>
<dbReference type="InterPro" id="IPR013561">
    <property type="entry name" value="FilR1_middle_dom"/>
</dbReference>
<dbReference type="EMBL" id="CP058215">
    <property type="protein sequence ID" value="QLC49922.1"/>
    <property type="molecule type" value="Genomic_DNA"/>
</dbReference>
<dbReference type="Pfam" id="PF08350">
    <property type="entry name" value="FilR1_middle"/>
    <property type="match status" value="1"/>
</dbReference>